<evidence type="ECO:0000313" key="2">
    <source>
        <dbReference type="EMBL" id="RLJ41457.1"/>
    </source>
</evidence>
<organism evidence="2 4">
    <name type="scientific">Litoreibacter meonggei</name>
    <dbReference type="NCBI Taxonomy" id="1049199"/>
    <lineage>
        <taxon>Bacteria</taxon>
        <taxon>Pseudomonadati</taxon>
        <taxon>Pseudomonadota</taxon>
        <taxon>Alphaproteobacteria</taxon>
        <taxon>Rhodobacterales</taxon>
        <taxon>Roseobacteraceae</taxon>
        <taxon>Litoreibacter</taxon>
    </lineage>
</organism>
<reference evidence="2 4" key="1">
    <citation type="submission" date="2018-10" db="EMBL/GenBank/DDBJ databases">
        <title>Genomic Encyclopedia of Archaeal and Bacterial Type Strains, Phase II (KMG-II): from individual species to whole genera.</title>
        <authorList>
            <person name="Goeker M."/>
        </authorList>
    </citation>
    <scope>NUCLEOTIDE SEQUENCE [LARGE SCALE GENOMIC DNA]</scope>
    <source>
        <strain evidence="2 4">DSM 29466</strain>
    </source>
</reference>
<dbReference type="Proteomes" id="UP000269157">
    <property type="component" value="Unassembled WGS sequence"/>
</dbReference>
<keyword evidence="4" id="KW-1185">Reference proteome</keyword>
<dbReference type="EMBL" id="RCCE01000001">
    <property type="protein sequence ID" value="RLJ59812.1"/>
    <property type="molecule type" value="Genomic_DNA"/>
</dbReference>
<sequence>MADTSLGTAEQLRDPNYTPALAKAIPL</sequence>
<evidence type="ECO:0000313" key="4">
    <source>
        <dbReference type="Proteomes" id="UP000269157"/>
    </source>
</evidence>
<dbReference type="EMBL" id="RCCE01000004">
    <property type="protein sequence ID" value="RLJ41457.1"/>
    <property type="molecule type" value="Genomic_DNA"/>
</dbReference>
<name>A0A497VGU4_9RHOB</name>
<proteinExistence type="predicted"/>
<protein>
    <submittedName>
        <fullName evidence="2">NCS2 family nucleobase:cation symporter-2</fullName>
    </submittedName>
</protein>
<comment type="caution">
    <text evidence="2">The sequence shown here is derived from an EMBL/GenBank/DDBJ whole genome shotgun (WGS) entry which is preliminary data.</text>
</comment>
<evidence type="ECO:0000313" key="3">
    <source>
        <dbReference type="EMBL" id="RLJ59812.1"/>
    </source>
</evidence>
<feature type="region of interest" description="Disordered" evidence="1">
    <location>
        <begin position="1"/>
        <end position="27"/>
    </location>
</feature>
<feature type="non-terminal residue" evidence="2">
    <location>
        <position position="27"/>
    </location>
</feature>
<evidence type="ECO:0000256" key="1">
    <source>
        <dbReference type="SAM" id="MobiDB-lite"/>
    </source>
</evidence>
<dbReference type="AlphaFoldDB" id="A0A497VGU4"/>
<accession>A0A497VGU4</accession>
<gene>
    <name evidence="3" type="ORF">BCF46_0001</name>
    <name evidence="2" type="ORF">BCF46_2416</name>
</gene>